<evidence type="ECO:0008006" key="5">
    <source>
        <dbReference type="Google" id="ProtNLM"/>
    </source>
</evidence>
<reference evidence="2" key="3">
    <citation type="submission" date="2018-01" db="EMBL/GenBank/DDBJ databases">
        <authorList>
            <person name="Gaut B.S."/>
            <person name="Morton B.R."/>
            <person name="Clegg M.T."/>
            <person name="Duvall M.R."/>
        </authorList>
    </citation>
    <scope>NUCLEOTIDE SEQUENCE</scope>
    <source>
        <strain evidence="2">ATCC BAA-2683</strain>
    </source>
</reference>
<evidence type="ECO:0000313" key="4">
    <source>
        <dbReference type="Proteomes" id="UP000238296"/>
    </source>
</evidence>
<keyword evidence="3" id="KW-1185">Reference proteome</keyword>
<dbReference type="GO" id="GO:0016491">
    <property type="term" value="F:oxidoreductase activity"/>
    <property type="evidence" value="ECO:0007669"/>
    <property type="project" value="InterPro"/>
</dbReference>
<name>A0A1S1NQJ2_9MYCO</name>
<evidence type="ECO:0000313" key="2">
    <source>
        <dbReference type="EMBL" id="PQM45885.1"/>
    </source>
</evidence>
<dbReference type="AlphaFoldDB" id="A0A1S1NQJ2"/>
<reference evidence="2 4" key="2">
    <citation type="journal article" date="2017" name="Int. J. Syst. Evol. Microbiol.">
        <title>Mycobacterium talmoniae sp. nov., a slowly growing mycobacterium isolated from human respiratory samples.</title>
        <authorList>
            <person name="Davidson R.M."/>
            <person name="DeGroote M.A."/>
            <person name="Marola J.L."/>
            <person name="Buss S."/>
            <person name="Jones V."/>
            <person name="McNeil M.R."/>
            <person name="Freifeld A.G."/>
            <person name="Elaine Epperson L."/>
            <person name="Hasan N.A."/>
            <person name="Jackson M."/>
            <person name="Iwen P.C."/>
            <person name="Salfinger M."/>
            <person name="Strong M."/>
        </authorList>
    </citation>
    <scope>NUCLEOTIDE SEQUENCE [LARGE SCALE GENOMIC DNA]</scope>
    <source>
        <strain evidence="2 4">ATCC BAA-2683</strain>
    </source>
</reference>
<evidence type="ECO:0000313" key="1">
    <source>
        <dbReference type="EMBL" id="OHV06641.1"/>
    </source>
</evidence>
<dbReference type="Gene3D" id="2.30.110.10">
    <property type="entry name" value="Electron Transport, Fmn-binding Protein, Chain A"/>
    <property type="match status" value="1"/>
</dbReference>
<gene>
    <name evidence="1" type="ORF">BKN37_01330</name>
    <name evidence="2" type="ORF">C1Y40_03935</name>
</gene>
<dbReference type="EMBL" id="PPEA01000578">
    <property type="protein sequence ID" value="PQM45885.1"/>
    <property type="molecule type" value="Genomic_DNA"/>
</dbReference>
<dbReference type="Pfam" id="PF04075">
    <property type="entry name" value="F420H2_quin_red"/>
    <property type="match status" value="1"/>
</dbReference>
<comment type="caution">
    <text evidence="1">The sequence shown here is derived from an EMBL/GenBank/DDBJ whole genome shotgun (WGS) entry which is preliminary data.</text>
</comment>
<reference evidence="1 3" key="1">
    <citation type="submission" date="2016-10" db="EMBL/GenBank/DDBJ databases">
        <title>Genome sequence of Mycobacterium talmonii.</title>
        <authorList>
            <person name="Greninger A.L."/>
            <person name="Elliott B."/>
            <person name="Vasireddy S."/>
            <person name="Vasireddy R."/>
        </authorList>
    </citation>
    <scope>NUCLEOTIDE SEQUENCE [LARGE SCALE GENOMIC DNA]</scope>
    <source>
        <strain evidence="1">MO-5499</strain>
        <strain evidence="3">NE-TNMC-100812</strain>
    </source>
</reference>
<dbReference type="NCBIfam" id="TIGR00026">
    <property type="entry name" value="hi_GC_TIGR00026"/>
    <property type="match status" value="1"/>
</dbReference>
<dbReference type="InterPro" id="IPR012349">
    <property type="entry name" value="Split_barrel_FMN-bd"/>
</dbReference>
<organism evidence="1 3">
    <name type="scientific">Mycobacterium talmoniae</name>
    <dbReference type="NCBI Taxonomy" id="1858794"/>
    <lineage>
        <taxon>Bacteria</taxon>
        <taxon>Bacillati</taxon>
        <taxon>Actinomycetota</taxon>
        <taxon>Actinomycetes</taxon>
        <taxon>Mycobacteriales</taxon>
        <taxon>Mycobacteriaceae</taxon>
        <taxon>Mycobacterium</taxon>
    </lineage>
</organism>
<dbReference type="EMBL" id="MLQM01000003">
    <property type="protein sequence ID" value="OHV06641.1"/>
    <property type="molecule type" value="Genomic_DNA"/>
</dbReference>
<dbReference type="Proteomes" id="UP000179734">
    <property type="component" value="Unassembled WGS sequence"/>
</dbReference>
<evidence type="ECO:0000313" key="3">
    <source>
        <dbReference type="Proteomes" id="UP000179734"/>
    </source>
</evidence>
<dbReference type="InterPro" id="IPR004378">
    <property type="entry name" value="F420H2_quin_Rdtase"/>
</dbReference>
<dbReference type="Proteomes" id="UP000238296">
    <property type="component" value="Unassembled WGS sequence"/>
</dbReference>
<sequence>MAISYRPGRLVTWLFRAPSRLYDWRLGWLLGRRLCRITHVGRKSGRRYRTVVEVVGRDAVSGELMVVCGFGRRADWYRNLRANDAAAIEVGFRRFAAGWRELDVDEAEPVMAAYERRNRLLVPLIRRILSRVLGWRYDGSLEARRKLLAEMPIIAFKPKG</sequence>
<protein>
    <recommendedName>
        <fullName evidence="5">Nitroreductase</fullName>
    </recommendedName>
</protein>
<dbReference type="RefSeq" id="WP_071020067.1">
    <property type="nucleotide sequence ID" value="NZ_MLQM01000003.1"/>
</dbReference>
<proteinExistence type="predicted"/>
<accession>A0A1S1NQJ2</accession>